<dbReference type="Gene3D" id="3.30.1120.10">
    <property type="match status" value="1"/>
</dbReference>
<evidence type="ECO:0000256" key="1">
    <source>
        <dbReference type="ARBA" id="ARBA00001913"/>
    </source>
</evidence>
<dbReference type="InterPro" id="IPR017850">
    <property type="entry name" value="Alkaline_phosphatase_core_sf"/>
</dbReference>
<feature type="domain" description="Sulfatase N-terminal" evidence="8">
    <location>
        <begin position="27"/>
        <end position="340"/>
    </location>
</feature>
<dbReference type="SUPFAM" id="SSF53649">
    <property type="entry name" value="Alkaline phosphatase-like"/>
    <property type="match status" value="1"/>
</dbReference>
<evidence type="ECO:0000256" key="6">
    <source>
        <dbReference type="ARBA" id="ARBA00022837"/>
    </source>
</evidence>
<dbReference type="AlphaFoldDB" id="A0A381V4B8"/>
<keyword evidence="4" id="KW-0732">Signal</keyword>
<dbReference type="EMBL" id="UINC01007665">
    <property type="protein sequence ID" value="SVA34507.1"/>
    <property type="molecule type" value="Genomic_DNA"/>
</dbReference>
<keyword evidence="3" id="KW-0479">Metal-binding</keyword>
<keyword evidence="5" id="KW-0378">Hydrolase</keyword>
<dbReference type="InterPro" id="IPR050738">
    <property type="entry name" value="Sulfatase"/>
</dbReference>
<organism evidence="9">
    <name type="scientific">marine metagenome</name>
    <dbReference type="NCBI Taxonomy" id="408172"/>
    <lineage>
        <taxon>unclassified sequences</taxon>
        <taxon>metagenomes</taxon>
        <taxon>ecological metagenomes</taxon>
    </lineage>
</organism>
<evidence type="ECO:0000256" key="5">
    <source>
        <dbReference type="ARBA" id="ARBA00022801"/>
    </source>
</evidence>
<comment type="similarity">
    <text evidence="2">Belongs to the sulfatase family.</text>
</comment>
<dbReference type="Gene3D" id="3.40.720.10">
    <property type="entry name" value="Alkaline Phosphatase, subunit A"/>
    <property type="match status" value="1"/>
</dbReference>
<feature type="region of interest" description="Disordered" evidence="7">
    <location>
        <begin position="458"/>
        <end position="484"/>
    </location>
</feature>
<dbReference type="PANTHER" id="PTHR42693">
    <property type="entry name" value="ARYLSULFATASE FAMILY MEMBER"/>
    <property type="match status" value="1"/>
</dbReference>
<dbReference type="GO" id="GO:0046872">
    <property type="term" value="F:metal ion binding"/>
    <property type="evidence" value="ECO:0007669"/>
    <property type="project" value="UniProtKB-KW"/>
</dbReference>
<evidence type="ECO:0000256" key="4">
    <source>
        <dbReference type="ARBA" id="ARBA00022729"/>
    </source>
</evidence>
<keyword evidence="6" id="KW-0106">Calcium</keyword>
<evidence type="ECO:0000256" key="7">
    <source>
        <dbReference type="SAM" id="MobiDB-lite"/>
    </source>
</evidence>
<protein>
    <recommendedName>
        <fullName evidence="8">Sulfatase N-terminal domain-containing protein</fullName>
    </recommendedName>
</protein>
<reference evidence="9" key="1">
    <citation type="submission" date="2018-05" db="EMBL/GenBank/DDBJ databases">
        <authorList>
            <person name="Lanie J.A."/>
            <person name="Ng W.-L."/>
            <person name="Kazmierczak K.M."/>
            <person name="Andrzejewski T.M."/>
            <person name="Davidsen T.M."/>
            <person name="Wayne K.J."/>
            <person name="Tettelin H."/>
            <person name="Glass J.I."/>
            <person name="Rusch D."/>
            <person name="Podicherti R."/>
            <person name="Tsui H.-C.T."/>
            <person name="Winkler M.E."/>
        </authorList>
    </citation>
    <scope>NUCLEOTIDE SEQUENCE</scope>
</reference>
<dbReference type="Pfam" id="PF00884">
    <property type="entry name" value="Sulfatase"/>
    <property type="match status" value="1"/>
</dbReference>
<sequence length="484" mass="53112">MKPLTLIILLTALLAPSASTARSAKKPNIVFVLADDLGWRDVGFHGAKFAETPNLDALAHDGMIMNQFYSGGPNCAPTRACIMTGMYSPRTQLYTPGGKSKGSVNLMRLLVPARGGDAEHNTLESRNNTIEGAHTCIAEVLKPAGYTTARIGKWHLGPDTQGFDLSTCNGNNGPGRKHYGSITVARTMTDRAVKFIDENKDKPFFLYVAHWDVHGPHRALKEVVKKYKKKSQGWDNATNEKPNPVYAAMITAVDESVGRIRGKLKETGLDKNTIFIFSSDNGGTPVTTMEPLRGAKGALFEGGIRVSTCVTWPGVIKPGSSCDTPLTSVDLLPTFAEIAGAQLPKNQPVDGRSFLPLLKGKKALDERAIFWHYPLYLTGNGAGKVKPVYGTTEPYWRGVPATVMRKGDWKLFYFYEDKSVELYDVKNDISEKKNLTTEQAERTATMKKELLTWVKNTKAPTPDKLNPKFGRTSETGEELKAEGK</sequence>
<comment type="cofactor">
    <cofactor evidence="1">
        <name>Ca(2+)</name>
        <dbReference type="ChEBI" id="CHEBI:29108"/>
    </cofactor>
</comment>
<gene>
    <name evidence="9" type="ORF">METZ01_LOCUS87361</name>
</gene>
<evidence type="ECO:0000256" key="3">
    <source>
        <dbReference type="ARBA" id="ARBA00022723"/>
    </source>
</evidence>
<dbReference type="PANTHER" id="PTHR42693:SF42">
    <property type="entry name" value="ARYLSULFATASE G"/>
    <property type="match status" value="1"/>
</dbReference>
<dbReference type="PROSITE" id="PS00149">
    <property type="entry name" value="SULFATASE_2"/>
    <property type="match status" value="1"/>
</dbReference>
<accession>A0A381V4B8</accession>
<name>A0A381V4B8_9ZZZZ</name>
<evidence type="ECO:0000313" key="9">
    <source>
        <dbReference type="EMBL" id="SVA34507.1"/>
    </source>
</evidence>
<proteinExistence type="inferred from homology"/>
<dbReference type="InterPro" id="IPR000917">
    <property type="entry name" value="Sulfatase_N"/>
</dbReference>
<dbReference type="CDD" id="cd16144">
    <property type="entry name" value="ARS_like"/>
    <property type="match status" value="1"/>
</dbReference>
<evidence type="ECO:0000259" key="8">
    <source>
        <dbReference type="Pfam" id="PF00884"/>
    </source>
</evidence>
<dbReference type="GO" id="GO:0004065">
    <property type="term" value="F:arylsulfatase activity"/>
    <property type="evidence" value="ECO:0007669"/>
    <property type="project" value="TreeGrafter"/>
</dbReference>
<dbReference type="InterPro" id="IPR024607">
    <property type="entry name" value="Sulfatase_CS"/>
</dbReference>
<evidence type="ECO:0000256" key="2">
    <source>
        <dbReference type="ARBA" id="ARBA00008779"/>
    </source>
</evidence>